<evidence type="ECO:0000313" key="1">
    <source>
        <dbReference type="EMBL" id="DAD66008.1"/>
    </source>
</evidence>
<reference evidence="1" key="1">
    <citation type="journal article" date="2021" name="Proc. Natl. Acad. Sci. U.S.A.">
        <title>A Catalog of Tens of Thousands of Viruses from Human Metagenomes Reveals Hidden Associations with Chronic Diseases.</title>
        <authorList>
            <person name="Tisza M.J."/>
            <person name="Buck C.B."/>
        </authorList>
    </citation>
    <scope>NUCLEOTIDE SEQUENCE</scope>
    <source>
        <strain evidence="1">CtKHS5</strain>
    </source>
</reference>
<name>A0A8S5L7T4_9CAUD</name>
<dbReference type="EMBL" id="BK014652">
    <property type="protein sequence ID" value="DAD66008.1"/>
    <property type="molecule type" value="Genomic_DNA"/>
</dbReference>
<organism evidence="1">
    <name type="scientific">Myoviridae sp. ctKHS5</name>
    <dbReference type="NCBI Taxonomy" id="2823541"/>
    <lineage>
        <taxon>Viruses</taxon>
        <taxon>Duplodnaviria</taxon>
        <taxon>Heunggongvirae</taxon>
        <taxon>Uroviricota</taxon>
        <taxon>Caudoviricetes</taxon>
    </lineage>
</organism>
<proteinExistence type="predicted"/>
<accession>A0A8S5L7T4</accession>
<sequence>MGLSLEVNLIPVSNIKSHQMQHLHHNQCFDHNFPTPNIFWCHQTLMRQNNMTYYHLALILFLRVRVMRQNI</sequence>
<protein>
    <submittedName>
        <fullName evidence="1">Uncharacterized protein</fullName>
    </submittedName>
</protein>